<gene>
    <name evidence="1" type="ORF">O6H91_23G019400</name>
</gene>
<sequence length="49" mass="5419">METCSQSGNRDLAEELLGYFVEQGKEKCFAACLFTGYNLIRADVALELA</sequence>
<evidence type="ECO:0000313" key="1">
    <source>
        <dbReference type="EMBL" id="KAJ7513908.1"/>
    </source>
</evidence>
<evidence type="ECO:0000313" key="2">
    <source>
        <dbReference type="Proteomes" id="UP001162992"/>
    </source>
</evidence>
<dbReference type="EMBL" id="CM055114">
    <property type="protein sequence ID" value="KAJ7513908.1"/>
    <property type="molecule type" value="Genomic_DNA"/>
</dbReference>
<dbReference type="Proteomes" id="UP001162992">
    <property type="component" value="Chromosome 23"/>
</dbReference>
<organism evidence="1 2">
    <name type="scientific">Diphasiastrum complanatum</name>
    <name type="common">Issler's clubmoss</name>
    <name type="synonym">Lycopodium complanatum</name>
    <dbReference type="NCBI Taxonomy" id="34168"/>
    <lineage>
        <taxon>Eukaryota</taxon>
        <taxon>Viridiplantae</taxon>
        <taxon>Streptophyta</taxon>
        <taxon>Embryophyta</taxon>
        <taxon>Tracheophyta</taxon>
        <taxon>Lycopodiopsida</taxon>
        <taxon>Lycopodiales</taxon>
        <taxon>Lycopodiaceae</taxon>
        <taxon>Lycopodioideae</taxon>
        <taxon>Diphasiastrum</taxon>
    </lineage>
</organism>
<proteinExistence type="predicted"/>
<keyword evidence="2" id="KW-1185">Reference proteome</keyword>
<comment type="caution">
    <text evidence="1">The sequence shown here is derived from an EMBL/GenBank/DDBJ whole genome shotgun (WGS) entry which is preliminary data.</text>
</comment>
<protein>
    <submittedName>
        <fullName evidence="1">Uncharacterized protein</fullName>
    </submittedName>
</protein>
<reference evidence="2" key="1">
    <citation type="journal article" date="2024" name="Proc. Natl. Acad. Sci. U.S.A.">
        <title>Extraordinary preservation of gene collinearity over three hundred million years revealed in homosporous lycophytes.</title>
        <authorList>
            <person name="Li C."/>
            <person name="Wickell D."/>
            <person name="Kuo L.Y."/>
            <person name="Chen X."/>
            <person name="Nie B."/>
            <person name="Liao X."/>
            <person name="Peng D."/>
            <person name="Ji J."/>
            <person name="Jenkins J."/>
            <person name="Williams M."/>
            <person name="Shu S."/>
            <person name="Plott C."/>
            <person name="Barry K."/>
            <person name="Rajasekar S."/>
            <person name="Grimwood J."/>
            <person name="Han X."/>
            <person name="Sun S."/>
            <person name="Hou Z."/>
            <person name="He W."/>
            <person name="Dai G."/>
            <person name="Sun C."/>
            <person name="Schmutz J."/>
            <person name="Leebens-Mack J.H."/>
            <person name="Li F.W."/>
            <person name="Wang L."/>
        </authorList>
    </citation>
    <scope>NUCLEOTIDE SEQUENCE [LARGE SCALE GENOMIC DNA]</scope>
    <source>
        <strain evidence="2">cv. PW_Plant_1</strain>
    </source>
</reference>
<accession>A0ACC2A8L6</accession>
<name>A0ACC2A8L6_DIPCM</name>